<evidence type="ECO:0000256" key="1">
    <source>
        <dbReference type="SAM" id="MobiDB-lite"/>
    </source>
</evidence>
<protein>
    <submittedName>
        <fullName evidence="2">Uncharacterized protein</fullName>
    </submittedName>
</protein>
<sequence length="253" mass="27434">MNGSLATLFYIFLPGAPLCDEFHLAAVVDCKYEQLSESHASVAYTVDWKQIQVSGDWFCTFMGHASKRLTIEAARRTEPSSVHTAAPAVPTPAHDLVQLNGSIRAPSTQTKSRQDSSPTEESQSGGKAGVDRDIDGSSWPEVGAPGDRVGDGAGIQKSSTGQHGMGSEEETRKAPASGDKRGNMAKKMLTSVENGSRIVNALEPSDLRTRLDFDRERQKDNSFIARLDGSPNHTTAISWSGDRYISRMCWSQC</sequence>
<comment type="caution">
    <text evidence="2">The sequence shown here is derived from an EMBL/GenBank/DDBJ whole genome shotgun (WGS) entry which is preliminary data.</text>
</comment>
<dbReference type="EMBL" id="CAAALY010006076">
    <property type="protein sequence ID" value="VEL09334.1"/>
    <property type="molecule type" value="Genomic_DNA"/>
</dbReference>
<feature type="region of interest" description="Disordered" evidence="1">
    <location>
        <begin position="105"/>
        <end position="183"/>
    </location>
</feature>
<reference evidence="2" key="1">
    <citation type="submission" date="2018-11" db="EMBL/GenBank/DDBJ databases">
        <authorList>
            <consortium name="Pathogen Informatics"/>
        </authorList>
    </citation>
    <scope>NUCLEOTIDE SEQUENCE</scope>
</reference>
<accession>A0A448WDY0</accession>
<dbReference type="Proteomes" id="UP000784294">
    <property type="component" value="Unassembled WGS sequence"/>
</dbReference>
<evidence type="ECO:0000313" key="3">
    <source>
        <dbReference type="Proteomes" id="UP000784294"/>
    </source>
</evidence>
<evidence type="ECO:0000313" key="2">
    <source>
        <dbReference type="EMBL" id="VEL09334.1"/>
    </source>
</evidence>
<feature type="compositionally biased region" description="Polar residues" evidence="1">
    <location>
        <begin position="105"/>
        <end position="125"/>
    </location>
</feature>
<feature type="compositionally biased region" description="Basic and acidic residues" evidence="1">
    <location>
        <begin position="169"/>
        <end position="182"/>
    </location>
</feature>
<proteinExistence type="predicted"/>
<dbReference type="AlphaFoldDB" id="A0A448WDY0"/>
<name>A0A448WDY0_9PLAT</name>
<keyword evidence="3" id="KW-1185">Reference proteome</keyword>
<organism evidence="2 3">
    <name type="scientific">Protopolystoma xenopodis</name>
    <dbReference type="NCBI Taxonomy" id="117903"/>
    <lineage>
        <taxon>Eukaryota</taxon>
        <taxon>Metazoa</taxon>
        <taxon>Spiralia</taxon>
        <taxon>Lophotrochozoa</taxon>
        <taxon>Platyhelminthes</taxon>
        <taxon>Monogenea</taxon>
        <taxon>Polyopisthocotylea</taxon>
        <taxon>Polystomatidea</taxon>
        <taxon>Polystomatidae</taxon>
        <taxon>Protopolystoma</taxon>
    </lineage>
</organism>
<gene>
    <name evidence="2" type="ORF">PXEA_LOCUS2774</name>
</gene>